<keyword evidence="5" id="KW-0808">Transferase</keyword>
<dbReference type="UniPathway" id="UPA00094"/>
<evidence type="ECO:0000259" key="8">
    <source>
        <dbReference type="PROSITE" id="PS52004"/>
    </source>
</evidence>
<evidence type="ECO:0000256" key="6">
    <source>
        <dbReference type="ARBA" id="ARBA00054155"/>
    </source>
</evidence>
<dbReference type="InterPro" id="IPR013968">
    <property type="entry name" value="PKS_KR"/>
</dbReference>
<evidence type="ECO:0000256" key="5">
    <source>
        <dbReference type="ARBA" id="ARBA00022679"/>
    </source>
</evidence>
<organism evidence="9">
    <name type="scientific">Pseudomonas sp. Q71576</name>
    <dbReference type="NCBI Taxonomy" id="1231908"/>
    <lineage>
        <taxon>Bacteria</taxon>
        <taxon>Pseudomonadati</taxon>
        <taxon>Pseudomonadota</taxon>
        <taxon>Gammaproteobacteria</taxon>
        <taxon>Pseudomonadales</taxon>
        <taxon>Pseudomonadaceae</taxon>
        <taxon>Pseudomonas</taxon>
    </lineage>
</organism>
<dbReference type="PANTHER" id="PTHR43775:SF37">
    <property type="entry name" value="SI:DKEY-61P9.11"/>
    <property type="match status" value="1"/>
</dbReference>
<dbReference type="SUPFAM" id="SSF53901">
    <property type="entry name" value="Thiolase-like"/>
    <property type="match status" value="1"/>
</dbReference>
<dbReference type="Gene3D" id="3.30.70.3290">
    <property type="match status" value="1"/>
</dbReference>
<dbReference type="InterPro" id="IPR016039">
    <property type="entry name" value="Thiolase-like"/>
</dbReference>
<comment type="function">
    <text evidence="6">Involved in production of the polyketide antibiotic thailandamide.</text>
</comment>
<protein>
    <submittedName>
        <fullName evidence="9">Polyketide synthase SpiC1</fullName>
    </submittedName>
</protein>
<keyword evidence="4" id="KW-0597">Phosphoprotein</keyword>
<dbReference type="InterPro" id="IPR057326">
    <property type="entry name" value="KR_dom"/>
</dbReference>
<dbReference type="Gene3D" id="3.40.50.720">
    <property type="entry name" value="NAD(P)-binding Rossmann-like Domain"/>
    <property type="match status" value="1"/>
</dbReference>
<dbReference type="PROSITE" id="PS52004">
    <property type="entry name" value="KS3_2"/>
    <property type="match status" value="1"/>
</dbReference>
<dbReference type="InterPro" id="IPR014031">
    <property type="entry name" value="Ketoacyl_synth_C"/>
</dbReference>
<dbReference type="Gene3D" id="3.40.47.10">
    <property type="match status" value="1"/>
</dbReference>
<dbReference type="GO" id="GO:0005737">
    <property type="term" value="C:cytoplasm"/>
    <property type="evidence" value="ECO:0007669"/>
    <property type="project" value="TreeGrafter"/>
</dbReference>
<dbReference type="GO" id="GO:0004315">
    <property type="term" value="F:3-oxoacyl-[acyl-carrier-protein] synthase activity"/>
    <property type="evidence" value="ECO:0007669"/>
    <property type="project" value="InterPro"/>
</dbReference>
<dbReference type="PROSITE" id="PS50075">
    <property type="entry name" value="CARRIER"/>
    <property type="match status" value="1"/>
</dbReference>
<dbReference type="Gene3D" id="1.10.1200.10">
    <property type="entry name" value="ACP-like"/>
    <property type="match status" value="1"/>
</dbReference>
<dbReference type="GO" id="GO:0004312">
    <property type="term" value="F:fatty acid synthase activity"/>
    <property type="evidence" value="ECO:0007669"/>
    <property type="project" value="TreeGrafter"/>
</dbReference>
<evidence type="ECO:0000259" key="7">
    <source>
        <dbReference type="PROSITE" id="PS50075"/>
    </source>
</evidence>
<dbReference type="InterPro" id="IPR014030">
    <property type="entry name" value="Ketoacyl_synth_N"/>
</dbReference>
<dbReference type="GO" id="GO:0071770">
    <property type="term" value="P:DIM/DIP cell wall layer assembly"/>
    <property type="evidence" value="ECO:0007669"/>
    <property type="project" value="TreeGrafter"/>
</dbReference>
<gene>
    <name evidence="9" type="primary">spiC1</name>
</gene>
<feature type="domain" description="Carrier" evidence="7">
    <location>
        <begin position="1078"/>
        <end position="1154"/>
    </location>
</feature>
<dbReference type="Pfam" id="PF08659">
    <property type="entry name" value="KR"/>
    <property type="match status" value="1"/>
</dbReference>
<dbReference type="InterPro" id="IPR050091">
    <property type="entry name" value="PKS_NRPS_Biosynth_Enz"/>
</dbReference>
<name>V5IZL5_9PSED</name>
<evidence type="ECO:0000256" key="2">
    <source>
        <dbReference type="ARBA" id="ARBA00006484"/>
    </source>
</evidence>
<keyword evidence="3" id="KW-0596">Phosphopantetheine</keyword>
<comment type="similarity">
    <text evidence="2">Belongs to the short-chain dehydrogenases/reductases (SDR) family.</text>
</comment>
<reference evidence="9" key="1">
    <citation type="submission" date="2011-11" db="EMBL/GenBank/DDBJ databases">
        <title>Spiruchostatin biosynthetic gene cluster in Pseudomonas sp. Q71576.</title>
        <authorList>
            <person name="Potharla V.Y."/>
            <person name="Wang C."/>
            <person name="Cheng Y.-Q."/>
        </authorList>
    </citation>
    <scope>NUCLEOTIDE SEQUENCE</scope>
    <source>
        <strain evidence="9">Q71576</strain>
    </source>
</reference>
<dbReference type="SMART" id="SM00825">
    <property type="entry name" value="PKS_KS"/>
    <property type="match status" value="1"/>
</dbReference>
<dbReference type="GO" id="GO:0006633">
    <property type="term" value="P:fatty acid biosynthetic process"/>
    <property type="evidence" value="ECO:0007669"/>
    <property type="project" value="UniProtKB-UniPathway"/>
</dbReference>
<dbReference type="EMBL" id="JQ045344">
    <property type="protein sequence ID" value="AFR69333.1"/>
    <property type="molecule type" value="Genomic_DNA"/>
</dbReference>
<feature type="domain" description="Ketosynthase family 3 (KS3)" evidence="8">
    <location>
        <begin position="32"/>
        <end position="452"/>
    </location>
</feature>
<evidence type="ECO:0000256" key="4">
    <source>
        <dbReference type="ARBA" id="ARBA00022553"/>
    </source>
</evidence>
<dbReference type="CDD" id="cd00833">
    <property type="entry name" value="PKS"/>
    <property type="match status" value="1"/>
</dbReference>
<dbReference type="FunFam" id="3.40.47.10:FF:000019">
    <property type="entry name" value="Polyketide synthase type I"/>
    <property type="match status" value="1"/>
</dbReference>
<dbReference type="GO" id="GO:0031177">
    <property type="term" value="F:phosphopantetheine binding"/>
    <property type="evidence" value="ECO:0007669"/>
    <property type="project" value="InterPro"/>
</dbReference>
<dbReference type="SMART" id="SM00822">
    <property type="entry name" value="PKS_KR"/>
    <property type="match status" value="1"/>
</dbReference>
<evidence type="ECO:0000256" key="3">
    <source>
        <dbReference type="ARBA" id="ARBA00022450"/>
    </source>
</evidence>
<dbReference type="Pfam" id="PF22621">
    <property type="entry name" value="CurL-like_PKS_C"/>
    <property type="match status" value="1"/>
</dbReference>
<sequence length="1175" mass="124238">MSMSNPTTLMHDALIEIERLQRKLGGLEQQLKEPIAVAGMACRFAGADSPEALWQLLLAGTDGVRAVPADRWDSERYFDADPDAAGHIYCRTGSFLEDIASFDAGFFGISPREATMLDPQQRILLEVVWEAVERAGIPASALKGTATGVFVGVMHQDYAHRIRNAADVDLYSASGNAASVLAGRISHVLGLHGPSITLDTACSSSLVAVHLACAALRAGECDIAIVGGVNVVLSPISTAAECRAHMLSASGRCRPFDDSADGFVRGEGCGVVVLQRLSDATAAGRSIDALIAGSAVNHDGRSAGLTVPNEHAQRELIRTALRAANIDARQVQYVEAHGTGTSLGDPIEAAALASVFASRAKDSPVLLGSIKSNLGHLEGAAGIAGLIKAILCVHHGVVPATLHVRQPNRGVDWNSVPLRLARQNEPMSGAQRVAGVSSFGFSGTNAHALVMAAPVSPAVRGGGSFPQLLTVSAKSAASLLMNAVRFAEHLSRINEAELEDVCHSSRVARTHFPHRLAVVASSAQEMANELRRFALGEQATVVSGLARAMSPRDAVGEAPYETLEAIAQGYVLGKPVDLTRLAPERCRIAPLPTYAFDRQKYWLDERLGTAQAPALYRIAWRPILSVAPIPRSGQRIIAGDDPQLCGEIAAALEAAGEQCTVVRAEAKAIQGAGNADLGVMLVFASIQTDAEPLEAITRYGALIIELARALALNPSLGPVVMVTRGAAFTGPAEEIDPVAAAINAAVRVARREQGPLWGRSIDIDRSPQSLATLAALLGGAEDAEEDVVIRAAAILIPRLHRAGAGEGMPDIAAEGVYVITGGTGALGLATARWLVRLGARNLLLISRHGEQEQNVRASCDQLRSEGVDVLVACADVADEASLRHALALVDRPIRGIVHCAGVIDDSTLVTMTPAAFAEVLRAKVGGGHLLDRLTMNQPVDLFLLFSSISAALGRHGQAAYAAANAYLDALSQQRCLRGRPALSVGWGLWAAGMGTTDPKVLERMRAGGLLALTETEAFGALEKAFSADAHLIIAAIDTPRMASQPNLPRLLEDMVGGHPPMRRPVFDFEQLRGHNADARRALITEYLGRELQFILSSDVELPHDVSLIELGMDSLTGSELRNAIERSTGIYVPMQHFIDGSPLNTAVEVIVGQLERRLVTTLPGRQGNSTEKMTL</sequence>
<dbReference type="AlphaFoldDB" id="V5IZL5"/>
<dbReference type="PROSITE" id="PS00606">
    <property type="entry name" value="KS3_1"/>
    <property type="match status" value="1"/>
</dbReference>
<dbReference type="PANTHER" id="PTHR43775">
    <property type="entry name" value="FATTY ACID SYNTHASE"/>
    <property type="match status" value="1"/>
</dbReference>
<dbReference type="InterPro" id="IPR036736">
    <property type="entry name" value="ACP-like_sf"/>
</dbReference>
<dbReference type="InterPro" id="IPR009081">
    <property type="entry name" value="PP-bd_ACP"/>
</dbReference>
<proteinExistence type="inferred from homology"/>
<dbReference type="GO" id="GO:0005886">
    <property type="term" value="C:plasma membrane"/>
    <property type="evidence" value="ECO:0007669"/>
    <property type="project" value="TreeGrafter"/>
</dbReference>
<dbReference type="Pfam" id="PF02801">
    <property type="entry name" value="Ketoacyl-synt_C"/>
    <property type="match status" value="1"/>
</dbReference>
<dbReference type="InterPro" id="IPR036291">
    <property type="entry name" value="NAD(P)-bd_dom_sf"/>
</dbReference>
<dbReference type="InterPro" id="IPR020806">
    <property type="entry name" value="PKS_PP-bd"/>
</dbReference>
<comment type="pathway">
    <text evidence="1">Lipid metabolism; fatty acid biosynthesis.</text>
</comment>
<evidence type="ECO:0000313" key="9">
    <source>
        <dbReference type="EMBL" id="AFR69333.1"/>
    </source>
</evidence>
<dbReference type="InterPro" id="IPR018201">
    <property type="entry name" value="Ketoacyl_synth_AS"/>
</dbReference>
<dbReference type="Pfam" id="PF00109">
    <property type="entry name" value="ketoacyl-synt"/>
    <property type="match status" value="1"/>
</dbReference>
<dbReference type="SMART" id="SM00823">
    <property type="entry name" value="PKS_PP"/>
    <property type="match status" value="1"/>
</dbReference>
<evidence type="ECO:0000256" key="1">
    <source>
        <dbReference type="ARBA" id="ARBA00005194"/>
    </source>
</evidence>
<dbReference type="SUPFAM" id="SSF51735">
    <property type="entry name" value="NAD(P)-binding Rossmann-fold domains"/>
    <property type="match status" value="2"/>
</dbReference>
<dbReference type="InterPro" id="IPR020841">
    <property type="entry name" value="PKS_Beta-ketoAc_synthase_dom"/>
</dbReference>
<accession>V5IZL5</accession>
<dbReference type="Pfam" id="PF00550">
    <property type="entry name" value="PP-binding"/>
    <property type="match status" value="1"/>
</dbReference>
<dbReference type="SUPFAM" id="SSF47336">
    <property type="entry name" value="ACP-like"/>
    <property type="match status" value="1"/>
</dbReference>